<dbReference type="Proteomes" id="UP000246715">
    <property type="component" value="Segment"/>
</dbReference>
<gene>
    <name evidence="2" type="primary">M070L</name>
    <name evidence="2" type="ORF">MT325_M070L</name>
</gene>
<name>A7ITF0_PBCVM</name>
<organismHost>
    <name type="scientific">Paramecium bursaria</name>
    <dbReference type="NCBI Taxonomy" id="74790"/>
</organismHost>
<keyword evidence="1" id="KW-0812">Transmembrane</keyword>
<evidence type="ECO:0000313" key="2">
    <source>
        <dbReference type="EMBL" id="ABT13624.1"/>
    </source>
</evidence>
<proteinExistence type="predicted"/>
<feature type="transmembrane region" description="Helical" evidence="1">
    <location>
        <begin position="31"/>
        <end position="52"/>
    </location>
</feature>
<sequence length="118" mass="13452">MRLYAERRSPDSAMQIAVLIPSTLDFETPFVFINFAASVWLLNSSSFMPLIYDAHFIRALFVSSRFPLSYESFLLLECVPSHNICGRKSILSSFLWRTISSGFFSSHSVSRNVMNART</sequence>
<accession>A7ITF0</accession>
<keyword evidence="1" id="KW-1133">Transmembrane helix</keyword>
<dbReference type="EMBL" id="DQ491001">
    <property type="protein sequence ID" value="ABT13624.1"/>
    <property type="molecule type" value="Genomic_DNA"/>
</dbReference>
<evidence type="ECO:0000313" key="3">
    <source>
        <dbReference type="Proteomes" id="UP000246715"/>
    </source>
</evidence>
<protein>
    <submittedName>
        <fullName evidence="2">Uncharacterized protein M070L</fullName>
    </submittedName>
</protein>
<reference evidence="2 3" key="1">
    <citation type="journal article" date="2007" name="Virology">
        <title>Sequence and annotation of the 314-kb MT325 and the 321-kb FR483 viruses that infect Chlorella Pbi.</title>
        <authorList>
            <person name="Fitzgerald L.A."/>
            <person name="Graves M.V."/>
            <person name="Li X."/>
            <person name="Feldblyum T."/>
            <person name="Hartigan J."/>
            <person name="Van Etten J.L."/>
        </authorList>
    </citation>
    <scope>NUCLEOTIDE SEQUENCE [LARGE SCALE GENOMIC DNA]</scope>
    <source>
        <strain evidence="2 3">MT325</strain>
    </source>
</reference>
<keyword evidence="1" id="KW-0472">Membrane</keyword>
<organism evidence="2 3">
    <name type="scientific">Paramecium bursaria Chlorella virus MT325</name>
    <name type="common">PBCV-MT325</name>
    <dbReference type="NCBI Taxonomy" id="346932"/>
    <lineage>
        <taxon>Viruses</taxon>
        <taxon>Varidnaviria</taxon>
        <taxon>Bamfordvirae</taxon>
        <taxon>Nucleocytoviricota</taxon>
        <taxon>Megaviricetes</taxon>
        <taxon>Algavirales</taxon>
        <taxon>Phycodnaviridae</taxon>
        <taxon>Chlorovirus</taxon>
        <taxon>Chlorovirus conductrix</taxon>
        <taxon>Paramecium bursaria Chlorella virus A1</taxon>
    </lineage>
</organism>
<evidence type="ECO:0000256" key="1">
    <source>
        <dbReference type="SAM" id="Phobius"/>
    </source>
</evidence>